<comment type="caution">
    <text evidence="14">The sequence shown here is derived from an EMBL/GenBank/DDBJ whole genome shotgun (WGS) entry which is preliminary data.</text>
</comment>
<keyword evidence="15" id="KW-1185">Reference proteome</keyword>
<dbReference type="Pfam" id="PF00069">
    <property type="entry name" value="Pkinase"/>
    <property type="match status" value="1"/>
</dbReference>
<comment type="similarity">
    <text evidence="2">Belongs to the protein kinase superfamily. CAMK Ser/Thr protein kinase family. SNF1 subfamily.</text>
</comment>
<accession>A0A9P7FXI0</accession>
<dbReference type="InterPro" id="IPR028375">
    <property type="entry name" value="KA1/Ssp2_C"/>
</dbReference>
<protein>
    <recommendedName>
        <fullName evidence="3">non-specific serine/threonine protein kinase</fullName>
        <ecNumber evidence="3">2.7.11.1</ecNumber>
    </recommendedName>
</protein>
<dbReference type="CDD" id="cd12122">
    <property type="entry name" value="AMPKA_C"/>
    <property type="match status" value="1"/>
</dbReference>
<dbReference type="Pfam" id="PF16579">
    <property type="entry name" value="AdenylateSensor"/>
    <property type="match status" value="1"/>
</dbReference>
<evidence type="ECO:0000256" key="6">
    <source>
        <dbReference type="ARBA" id="ARBA00022741"/>
    </source>
</evidence>
<proteinExistence type="inferred from homology"/>
<evidence type="ECO:0000256" key="1">
    <source>
        <dbReference type="ARBA" id="ARBA00004123"/>
    </source>
</evidence>
<dbReference type="CDD" id="cd14334">
    <property type="entry name" value="UBA_SNF1_fungi"/>
    <property type="match status" value="1"/>
</dbReference>
<evidence type="ECO:0000256" key="3">
    <source>
        <dbReference type="ARBA" id="ARBA00012513"/>
    </source>
</evidence>
<evidence type="ECO:0000256" key="2">
    <source>
        <dbReference type="ARBA" id="ARBA00006234"/>
    </source>
</evidence>
<dbReference type="Proteomes" id="UP000717328">
    <property type="component" value="Unassembled WGS sequence"/>
</dbReference>
<dbReference type="InterPro" id="IPR013896">
    <property type="entry name" value="SNF1_UBA"/>
</dbReference>
<dbReference type="PANTHER" id="PTHR24346:SF110">
    <property type="entry name" value="NON-SPECIFIC SERINE_THREONINE PROTEIN KINASE"/>
    <property type="match status" value="1"/>
</dbReference>
<evidence type="ECO:0000259" key="13">
    <source>
        <dbReference type="PROSITE" id="PS50011"/>
    </source>
</evidence>
<evidence type="ECO:0000256" key="12">
    <source>
        <dbReference type="ARBA" id="ARBA00048679"/>
    </source>
</evidence>
<dbReference type="GO" id="GO:0005634">
    <property type="term" value="C:nucleus"/>
    <property type="evidence" value="ECO:0007669"/>
    <property type="project" value="UniProtKB-SubCell"/>
</dbReference>
<dbReference type="InterPro" id="IPR032270">
    <property type="entry name" value="AMPK_C"/>
</dbReference>
<comment type="catalytic activity">
    <reaction evidence="11">
        <text>L-threonyl-[protein] + ATP = O-phospho-L-threonyl-[protein] + ADP + H(+)</text>
        <dbReference type="Rhea" id="RHEA:46608"/>
        <dbReference type="Rhea" id="RHEA-COMP:11060"/>
        <dbReference type="Rhea" id="RHEA-COMP:11605"/>
        <dbReference type="ChEBI" id="CHEBI:15378"/>
        <dbReference type="ChEBI" id="CHEBI:30013"/>
        <dbReference type="ChEBI" id="CHEBI:30616"/>
        <dbReference type="ChEBI" id="CHEBI:61977"/>
        <dbReference type="ChEBI" id="CHEBI:456216"/>
        <dbReference type="EC" id="2.7.11.1"/>
    </reaction>
</comment>
<dbReference type="OrthoDB" id="193931at2759"/>
<keyword evidence="8" id="KW-0067">ATP-binding</keyword>
<keyword evidence="4" id="KW-0723">Serine/threonine-protein kinase</keyword>
<reference evidence="14" key="1">
    <citation type="submission" date="2021-02" db="EMBL/GenBank/DDBJ databases">
        <authorList>
            <person name="Nieuwenhuis M."/>
            <person name="Van De Peppel L.J.J."/>
        </authorList>
    </citation>
    <scope>NUCLEOTIDE SEQUENCE</scope>
    <source>
        <strain evidence="14">D49</strain>
    </source>
</reference>
<keyword evidence="9" id="KW-0539">Nucleus</keyword>
<evidence type="ECO:0000313" key="14">
    <source>
        <dbReference type="EMBL" id="KAG5638914.1"/>
    </source>
</evidence>
<dbReference type="GO" id="GO:0035556">
    <property type="term" value="P:intracellular signal transduction"/>
    <property type="evidence" value="ECO:0007669"/>
    <property type="project" value="TreeGrafter"/>
</dbReference>
<dbReference type="GO" id="GO:0005737">
    <property type="term" value="C:cytoplasm"/>
    <property type="evidence" value="ECO:0007669"/>
    <property type="project" value="TreeGrafter"/>
</dbReference>
<dbReference type="InterPro" id="IPR000719">
    <property type="entry name" value="Prot_kinase_dom"/>
</dbReference>
<dbReference type="EMBL" id="JABCKI010005738">
    <property type="protein sequence ID" value="KAG5638914.1"/>
    <property type="molecule type" value="Genomic_DNA"/>
</dbReference>
<dbReference type="FunFam" id="1.10.510.10:FF:000571">
    <property type="entry name" value="Maternal embryonic leucine zipper kinase"/>
    <property type="match status" value="1"/>
</dbReference>
<dbReference type="SUPFAM" id="SSF56112">
    <property type="entry name" value="Protein kinase-like (PK-like)"/>
    <property type="match status" value="1"/>
</dbReference>
<dbReference type="EC" id="2.7.11.1" evidence="3"/>
<keyword evidence="10" id="KW-0119">Carbohydrate metabolism</keyword>
<comment type="catalytic activity">
    <reaction evidence="12">
        <text>L-seryl-[protein] + ATP = O-phospho-L-seryl-[protein] + ADP + H(+)</text>
        <dbReference type="Rhea" id="RHEA:17989"/>
        <dbReference type="Rhea" id="RHEA-COMP:9863"/>
        <dbReference type="Rhea" id="RHEA-COMP:11604"/>
        <dbReference type="ChEBI" id="CHEBI:15378"/>
        <dbReference type="ChEBI" id="CHEBI:29999"/>
        <dbReference type="ChEBI" id="CHEBI:30616"/>
        <dbReference type="ChEBI" id="CHEBI:83421"/>
        <dbReference type="ChEBI" id="CHEBI:456216"/>
        <dbReference type="EC" id="2.7.11.1"/>
    </reaction>
</comment>
<evidence type="ECO:0000256" key="9">
    <source>
        <dbReference type="ARBA" id="ARBA00023242"/>
    </source>
</evidence>
<evidence type="ECO:0000256" key="5">
    <source>
        <dbReference type="ARBA" id="ARBA00022679"/>
    </source>
</evidence>
<evidence type="ECO:0000256" key="8">
    <source>
        <dbReference type="ARBA" id="ARBA00022840"/>
    </source>
</evidence>
<dbReference type="SUPFAM" id="SSF103243">
    <property type="entry name" value="KA1-like"/>
    <property type="match status" value="1"/>
</dbReference>
<evidence type="ECO:0000256" key="10">
    <source>
        <dbReference type="ARBA" id="ARBA00023277"/>
    </source>
</evidence>
<keyword evidence="6" id="KW-0547">Nucleotide-binding</keyword>
<reference evidence="14" key="2">
    <citation type="submission" date="2021-10" db="EMBL/GenBank/DDBJ databases">
        <title>Phylogenomics reveals ancestral predisposition of the termite-cultivated fungus Termitomyces towards a domesticated lifestyle.</title>
        <authorList>
            <person name="Auxier B."/>
            <person name="Grum-Grzhimaylo A."/>
            <person name="Cardenas M.E."/>
            <person name="Lodge J.D."/>
            <person name="Laessoe T."/>
            <person name="Pedersen O."/>
            <person name="Smith M.E."/>
            <person name="Kuyper T.W."/>
            <person name="Franco-Molano E.A."/>
            <person name="Baroni T.J."/>
            <person name="Aanen D.K."/>
        </authorList>
    </citation>
    <scope>NUCLEOTIDE SEQUENCE</scope>
    <source>
        <strain evidence="14">D49</strain>
    </source>
</reference>
<organism evidence="14 15">
    <name type="scientific">Sphagnurus paluster</name>
    <dbReference type="NCBI Taxonomy" id="117069"/>
    <lineage>
        <taxon>Eukaryota</taxon>
        <taxon>Fungi</taxon>
        <taxon>Dikarya</taxon>
        <taxon>Basidiomycota</taxon>
        <taxon>Agaricomycotina</taxon>
        <taxon>Agaricomycetes</taxon>
        <taxon>Agaricomycetidae</taxon>
        <taxon>Agaricales</taxon>
        <taxon>Tricholomatineae</taxon>
        <taxon>Lyophyllaceae</taxon>
        <taxon>Sphagnurus</taxon>
    </lineage>
</organism>
<evidence type="ECO:0000256" key="11">
    <source>
        <dbReference type="ARBA" id="ARBA00047899"/>
    </source>
</evidence>
<dbReference type="SMART" id="SM00220">
    <property type="entry name" value="S_TKc"/>
    <property type="match status" value="1"/>
</dbReference>
<keyword evidence="7" id="KW-0418">Kinase</keyword>
<keyword evidence="5" id="KW-0808">Transferase</keyword>
<dbReference type="GO" id="GO:0005524">
    <property type="term" value="F:ATP binding"/>
    <property type="evidence" value="ECO:0007669"/>
    <property type="project" value="UniProtKB-KW"/>
</dbReference>
<feature type="domain" description="Protein kinase" evidence="13">
    <location>
        <begin position="16"/>
        <end position="284"/>
    </location>
</feature>
<evidence type="ECO:0000256" key="7">
    <source>
        <dbReference type="ARBA" id="ARBA00022777"/>
    </source>
</evidence>
<dbReference type="InterPro" id="IPR008271">
    <property type="entry name" value="Ser/Thr_kinase_AS"/>
</dbReference>
<gene>
    <name evidence="14" type="ORF">H0H81_008683</name>
</gene>
<dbReference type="GO" id="GO:0004674">
    <property type="term" value="F:protein serine/threonine kinase activity"/>
    <property type="evidence" value="ECO:0007669"/>
    <property type="project" value="UniProtKB-KW"/>
</dbReference>
<name>A0A9P7FXI0_9AGAR</name>
<dbReference type="Gene3D" id="1.10.510.10">
    <property type="entry name" value="Transferase(Phosphotransferase) domain 1"/>
    <property type="match status" value="1"/>
</dbReference>
<dbReference type="Pfam" id="PF08587">
    <property type="entry name" value="UBA_2"/>
    <property type="match status" value="1"/>
</dbReference>
<dbReference type="FunFam" id="3.30.200.20:FF:000042">
    <property type="entry name" value="Aurora kinase A"/>
    <property type="match status" value="1"/>
</dbReference>
<dbReference type="PROSITE" id="PS00108">
    <property type="entry name" value="PROTEIN_KINASE_ST"/>
    <property type="match status" value="1"/>
</dbReference>
<dbReference type="PANTHER" id="PTHR24346">
    <property type="entry name" value="MAP/MICROTUBULE AFFINITY-REGULATING KINASE"/>
    <property type="match status" value="1"/>
</dbReference>
<comment type="subcellular location">
    <subcellularLocation>
        <location evidence="1">Nucleus</location>
    </subcellularLocation>
</comment>
<sequence>MSDEIPQYPPSKLGEYTVIQNIAAGTFGKVKMATHTITGHRVAMKYISKAVIHREKTKTRVRREFEYMRTLRHPHIVKLYEVISTPTDIIFVLEYAGGELFNYIVANGRMPEHQARRFFQQIISGIEYSHRLKIVHRDLKPENVLLDDDLNVKIADFGLSNEMTDGDFLTTSCGSPNYAAPEVIRGGVYAGPEIDVWSSGVILYVMLCGRLPFEDEDVQMLFSKINRASFDGLCVLLLTQVFVEGLYHMPAFLSPDAKNLITEMLAIDPVKRITVPDITNHPFFTTDLPRYLMPLPPPPGPVLGTLSSLVTPPKVLLDFEIIEGLGRIEEDVIDELALRMTGVTKDDIWECLRRDDGLQGNAVKVAYMLLRDKRRHGKDLAEFAEQERDAQLAAMDPRNALSPSALSPGGGELQENPFEAEFSGEYDEDDEEALVDDGLDFTPPPPDNSEISSFAVLNSSLPEQLPEQHHLTSYVSARRGAGASGGREKKAHKTKWHFGIRSRSPPMEVMLEIYRTLKALGMEWKEKKNLGGLGGLRAKRGGGGANGIERVRSLDGDGGVDLKAAAGIYFVETRARVEDVVVLMNLQLYMVDSINYLVDFHHKKSYRASTEPGAGRFDMAVPDPNFCDGSSESGRSIKEKDGAAIKEDEVVSPFVFMDVACRLILELAGGGE</sequence>
<dbReference type="Gene3D" id="3.30.310.80">
    <property type="entry name" value="Kinase associated domain 1, KA1"/>
    <property type="match status" value="1"/>
</dbReference>
<evidence type="ECO:0000256" key="4">
    <source>
        <dbReference type="ARBA" id="ARBA00022527"/>
    </source>
</evidence>
<dbReference type="InterPro" id="IPR011009">
    <property type="entry name" value="Kinase-like_dom_sf"/>
</dbReference>
<evidence type="ECO:0000313" key="15">
    <source>
        <dbReference type="Proteomes" id="UP000717328"/>
    </source>
</evidence>
<dbReference type="PROSITE" id="PS50011">
    <property type="entry name" value="PROTEIN_KINASE_DOM"/>
    <property type="match status" value="1"/>
</dbReference>
<dbReference type="AlphaFoldDB" id="A0A9P7FXI0"/>